<feature type="transmembrane region" description="Helical" evidence="1">
    <location>
        <begin position="79"/>
        <end position="100"/>
    </location>
</feature>
<proteinExistence type="predicted"/>
<organism evidence="2 3">
    <name type="scientific">Methylocapsa polymorpha</name>
    <dbReference type="NCBI Taxonomy" id="3080828"/>
    <lineage>
        <taxon>Bacteria</taxon>
        <taxon>Pseudomonadati</taxon>
        <taxon>Pseudomonadota</taxon>
        <taxon>Alphaproteobacteria</taxon>
        <taxon>Hyphomicrobiales</taxon>
        <taxon>Beijerinckiaceae</taxon>
        <taxon>Methylocapsa</taxon>
    </lineage>
</organism>
<dbReference type="Pfam" id="PF19660">
    <property type="entry name" value="DUF6163"/>
    <property type="match status" value="1"/>
</dbReference>
<feature type="transmembrane region" description="Helical" evidence="1">
    <location>
        <begin position="37"/>
        <end position="59"/>
    </location>
</feature>
<keyword evidence="1" id="KW-0472">Membrane</keyword>
<dbReference type="EMBL" id="CP136862">
    <property type="protein sequence ID" value="WOJ90142.1"/>
    <property type="molecule type" value="Genomic_DNA"/>
</dbReference>
<evidence type="ECO:0000313" key="2">
    <source>
        <dbReference type="EMBL" id="WOJ90142.1"/>
    </source>
</evidence>
<feature type="transmembrane region" description="Helical" evidence="1">
    <location>
        <begin position="129"/>
        <end position="149"/>
    </location>
</feature>
<feature type="transmembrane region" description="Helical" evidence="1">
    <location>
        <begin position="107"/>
        <end position="123"/>
    </location>
</feature>
<keyword evidence="1" id="KW-1133">Transmembrane helix</keyword>
<evidence type="ECO:0000313" key="3">
    <source>
        <dbReference type="Proteomes" id="UP001626536"/>
    </source>
</evidence>
<evidence type="ECO:0000256" key="1">
    <source>
        <dbReference type="SAM" id="Phobius"/>
    </source>
</evidence>
<sequence length="164" mass="18041">MRVLPGFDKKAEQGDSGAAIRLGEAAHRTGNEAPWDLSWGLILVVFMRLLAVIWVFQGLVQWGAVLLPREPLFDVVTPIWGGAVIFFAVLDLVAAVGLWLATPWGGVLWLFSALAQIFVALAIQNFFSMIWISCDIVLIVLYFGLTWLAGRSSAPFGGAERRRL</sequence>
<dbReference type="Proteomes" id="UP001626536">
    <property type="component" value="Chromosome"/>
</dbReference>
<keyword evidence="3" id="KW-1185">Reference proteome</keyword>
<protein>
    <submittedName>
        <fullName evidence="2">DUF6163 family protein</fullName>
    </submittedName>
</protein>
<dbReference type="InterPro" id="IPR046161">
    <property type="entry name" value="DUF6163"/>
</dbReference>
<accession>A0ABZ0HS58</accession>
<keyword evidence="1" id="KW-0812">Transmembrane</keyword>
<gene>
    <name evidence="2" type="ORF">RZS28_02215</name>
</gene>
<dbReference type="RefSeq" id="WP_407339589.1">
    <property type="nucleotide sequence ID" value="NZ_CP136862.1"/>
</dbReference>
<reference evidence="2 3" key="1">
    <citation type="submission" date="2023-10" db="EMBL/GenBank/DDBJ databases">
        <title>Novel methanotroph of the genus Methylocapsa from a subarctic wetland.</title>
        <authorList>
            <person name="Belova S.E."/>
            <person name="Oshkin I.Y."/>
            <person name="Miroshnikov K."/>
            <person name="Dedysh S.N."/>
        </authorList>
    </citation>
    <scope>NUCLEOTIDE SEQUENCE [LARGE SCALE GENOMIC DNA]</scope>
    <source>
        <strain evidence="2 3">RX1</strain>
    </source>
</reference>
<name>A0ABZ0HS58_9HYPH</name>